<dbReference type="EMBL" id="NKQK01000028">
    <property type="protein sequence ID" value="PSR86497.1"/>
    <property type="molecule type" value="Genomic_DNA"/>
</dbReference>
<dbReference type="Proteomes" id="UP000241394">
    <property type="component" value="Chromosome LG28"/>
</dbReference>
<reference evidence="2" key="2">
    <citation type="journal article" date="2018" name="BMC Genomics">
        <title>A manually annotated Actinidia chinensis var. chinensis (kiwifruit) genome highlights the challenges associated with draft genomes and gene prediction in plants.</title>
        <authorList>
            <person name="Pilkington S.M."/>
            <person name="Crowhurst R."/>
            <person name="Hilario E."/>
            <person name="Nardozza S."/>
            <person name="Fraser L."/>
            <person name="Peng Y."/>
            <person name="Gunaseelan K."/>
            <person name="Simpson R."/>
            <person name="Tahir J."/>
            <person name="Deroles S.C."/>
            <person name="Templeton K."/>
            <person name="Luo Z."/>
            <person name="Davy M."/>
            <person name="Cheng C."/>
            <person name="McNeilage M."/>
            <person name="Scaglione D."/>
            <person name="Liu Y."/>
            <person name="Zhang Q."/>
            <person name="Datson P."/>
            <person name="De Silva N."/>
            <person name="Gardiner S.E."/>
            <person name="Bassett H."/>
            <person name="Chagne D."/>
            <person name="McCallum J."/>
            <person name="Dzierzon H."/>
            <person name="Deng C."/>
            <person name="Wang Y.Y."/>
            <person name="Barron L."/>
            <person name="Manako K."/>
            <person name="Bowen J."/>
            <person name="Foster T.M."/>
            <person name="Erridge Z.A."/>
            <person name="Tiffin H."/>
            <person name="Waite C.N."/>
            <person name="Davies K.M."/>
            <person name="Grierson E.P."/>
            <person name="Laing W.A."/>
            <person name="Kirk R."/>
            <person name="Chen X."/>
            <person name="Wood M."/>
            <person name="Montefiori M."/>
            <person name="Brummell D.A."/>
            <person name="Schwinn K.E."/>
            <person name="Catanach A."/>
            <person name="Fullerton C."/>
            <person name="Li D."/>
            <person name="Meiyalaghan S."/>
            <person name="Nieuwenhuizen N."/>
            <person name="Read N."/>
            <person name="Prakash R."/>
            <person name="Hunter D."/>
            <person name="Zhang H."/>
            <person name="McKenzie M."/>
            <person name="Knabel M."/>
            <person name="Harris A."/>
            <person name="Allan A.C."/>
            <person name="Gleave A."/>
            <person name="Chen A."/>
            <person name="Janssen B.J."/>
            <person name="Plunkett B."/>
            <person name="Ampomah-Dwamena C."/>
            <person name="Voogd C."/>
            <person name="Leif D."/>
            <person name="Lafferty D."/>
            <person name="Souleyre E.J.F."/>
            <person name="Varkonyi-Gasic E."/>
            <person name="Gambi F."/>
            <person name="Hanley J."/>
            <person name="Yao J.L."/>
            <person name="Cheung J."/>
            <person name="David K.M."/>
            <person name="Warren B."/>
            <person name="Marsh K."/>
            <person name="Snowden K.C."/>
            <person name="Lin-Wang K."/>
            <person name="Brian L."/>
            <person name="Martinez-Sanchez M."/>
            <person name="Wang M."/>
            <person name="Ileperuma N."/>
            <person name="Macnee N."/>
            <person name="Campin R."/>
            <person name="McAtee P."/>
            <person name="Drummond R.S.M."/>
            <person name="Espley R.V."/>
            <person name="Ireland H.S."/>
            <person name="Wu R."/>
            <person name="Atkinson R.G."/>
            <person name="Karunairetnam S."/>
            <person name="Bulley S."/>
            <person name="Chunkath S."/>
            <person name="Hanley Z."/>
            <person name="Storey R."/>
            <person name="Thrimawithana A.H."/>
            <person name="Thomson S."/>
            <person name="David C."/>
            <person name="Testolin R."/>
            <person name="Huang H."/>
            <person name="Hellens R.P."/>
            <person name="Schaffer R.J."/>
        </authorList>
    </citation>
    <scope>NUCLEOTIDE SEQUENCE [LARGE SCALE GENOMIC DNA]</scope>
    <source>
        <strain evidence="2">cv. Red5</strain>
    </source>
</reference>
<organism evidence="1 2">
    <name type="scientific">Actinidia chinensis var. chinensis</name>
    <name type="common">Chinese soft-hair kiwi</name>
    <dbReference type="NCBI Taxonomy" id="1590841"/>
    <lineage>
        <taxon>Eukaryota</taxon>
        <taxon>Viridiplantae</taxon>
        <taxon>Streptophyta</taxon>
        <taxon>Embryophyta</taxon>
        <taxon>Tracheophyta</taxon>
        <taxon>Spermatophyta</taxon>
        <taxon>Magnoliopsida</taxon>
        <taxon>eudicotyledons</taxon>
        <taxon>Gunneridae</taxon>
        <taxon>Pentapetalae</taxon>
        <taxon>asterids</taxon>
        <taxon>Ericales</taxon>
        <taxon>Actinidiaceae</taxon>
        <taxon>Actinidia</taxon>
    </lineage>
</organism>
<proteinExistence type="predicted"/>
<dbReference type="OMA" id="MHFHIAG"/>
<dbReference type="PANTHER" id="PTHR37211">
    <property type="entry name" value="EXPRESSED PROTEIN"/>
    <property type="match status" value="1"/>
</dbReference>
<sequence>MDLKELASISISISSRENFAMHFHIAGGCKFVAFLVKMWWLSEIKDCLEEAGFRSVHFWIRQMPDAEDIKSIKGFGSGREVKYEEVSSFEQQDSWNACVVGVAY</sequence>
<evidence type="ECO:0000313" key="2">
    <source>
        <dbReference type="Proteomes" id="UP000241394"/>
    </source>
</evidence>
<gene>
    <name evidence="1" type="ORF">CEY00_Acc32119</name>
</gene>
<dbReference type="STRING" id="1590841.A0A2R6P778"/>
<reference evidence="1 2" key="1">
    <citation type="submission" date="2017-07" db="EMBL/GenBank/DDBJ databases">
        <title>An improved, manually edited Actinidia chinensis var. chinensis (kiwifruit) genome highlights the challenges associated with draft genomes and gene prediction in plants.</title>
        <authorList>
            <person name="Pilkington S."/>
            <person name="Crowhurst R."/>
            <person name="Hilario E."/>
            <person name="Nardozza S."/>
            <person name="Fraser L."/>
            <person name="Peng Y."/>
            <person name="Gunaseelan K."/>
            <person name="Simpson R."/>
            <person name="Tahir J."/>
            <person name="Deroles S."/>
            <person name="Templeton K."/>
            <person name="Luo Z."/>
            <person name="Davy M."/>
            <person name="Cheng C."/>
            <person name="Mcneilage M."/>
            <person name="Scaglione D."/>
            <person name="Liu Y."/>
            <person name="Zhang Q."/>
            <person name="Datson P."/>
            <person name="De Silva N."/>
            <person name="Gardiner S."/>
            <person name="Bassett H."/>
            <person name="Chagne D."/>
            <person name="Mccallum J."/>
            <person name="Dzierzon H."/>
            <person name="Deng C."/>
            <person name="Wang Y.-Y."/>
            <person name="Barron N."/>
            <person name="Manako K."/>
            <person name="Bowen J."/>
            <person name="Foster T."/>
            <person name="Erridge Z."/>
            <person name="Tiffin H."/>
            <person name="Waite C."/>
            <person name="Davies K."/>
            <person name="Grierson E."/>
            <person name="Laing W."/>
            <person name="Kirk R."/>
            <person name="Chen X."/>
            <person name="Wood M."/>
            <person name="Montefiori M."/>
            <person name="Brummell D."/>
            <person name="Schwinn K."/>
            <person name="Catanach A."/>
            <person name="Fullerton C."/>
            <person name="Li D."/>
            <person name="Meiyalaghan S."/>
            <person name="Nieuwenhuizen N."/>
            <person name="Read N."/>
            <person name="Prakash R."/>
            <person name="Hunter D."/>
            <person name="Zhang H."/>
            <person name="Mckenzie M."/>
            <person name="Knabel M."/>
            <person name="Harris A."/>
            <person name="Allan A."/>
            <person name="Chen A."/>
            <person name="Janssen B."/>
            <person name="Plunkett B."/>
            <person name="Dwamena C."/>
            <person name="Voogd C."/>
            <person name="Leif D."/>
            <person name="Lafferty D."/>
            <person name="Souleyre E."/>
            <person name="Varkonyi-Gasic E."/>
            <person name="Gambi F."/>
            <person name="Hanley J."/>
            <person name="Yao J.-L."/>
            <person name="Cheung J."/>
            <person name="David K."/>
            <person name="Warren B."/>
            <person name="Marsh K."/>
            <person name="Snowden K."/>
            <person name="Lin-Wang K."/>
            <person name="Brian L."/>
            <person name="Martinez-Sanchez M."/>
            <person name="Wang M."/>
            <person name="Ileperuma N."/>
            <person name="Macnee N."/>
            <person name="Campin R."/>
            <person name="Mcatee P."/>
            <person name="Drummond R."/>
            <person name="Espley R."/>
            <person name="Ireland H."/>
            <person name="Wu R."/>
            <person name="Atkinson R."/>
            <person name="Karunairetnam S."/>
            <person name="Bulley S."/>
            <person name="Chunkath S."/>
            <person name="Hanley Z."/>
            <person name="Storey R."/>
            <person name="Thrimawithana A."/>
            <person name="Thomson S."/>
            <person name="David C."/>
            <person name="Testolin R."/>
        </authorList>
    </citation>
    <scope>NUCLEOTIDE SEQUENCE [LARGE SCALE GENOMIC DNA]</scope>
    <source>
        <strain evidence="2">cv. Red5</strain>
        <tissue evidence="1">Young leaf</tissue>
    </source>
</reference>
<comment type="caution">
    <text evidence="1">The sequence shown here is derived from an EMBL/GenBank/DDBJ whole genome shotgun (WGS) entry which is preliminary data.</text>
</comment>
<protein>
    <submittedName>
        <fullName evidence="1">N-acetyl-gamma-glutamyl-phosphate reductase</fullName>
    </submittedName>
</protein>
<accession>A0A2R6P778</accession>
<evidence type="ECO:0000313" key="1">
    <source>
        <dbReference type="EMBL" id="PSR86497.1"/>
    </source>
</evidence>
<dbReference type="InParanoid" id="A0A2R6P778"/>
<name>A0A2R6P778_ACTCC</name>
<dbReference type="OrthoDB" id="1709438at2759"/>
<dbReference type="PROSITE" id="PS51257">
    <property type="entry name" value="PROKAR_LIPOPROTEIN"/>
    <property type="match status" value="1"/>
</dbReference>
<dbReference type="Gramene" id="PSR86497">
    <property type="protein sequence ID" value="PSR86497"/>
    <property type="gene ID" value="CEY00_Acc32119"/>
</dbReference>
<dbReference type="AlphaFoldDB" id="A0A2R6P778"/>
<keyword evidence="2" id="KW-1185">Reference proteome</keyword>
<dbReference type="PANTHER" id="PTHR37211:SF1">
    <property type="entry name" value="EXPRESSED PROTEIN"/>
    <property type="match status" value="1"/>
</dbReference>